<keyword evidence="6" id="KW-0143">Chaperone</keyword>
<evidence type="ECO:0000256" key="6">
    <source>
        <dbReference type="ARBA" id="ARBA00023186"/>
    </source>
</evidence>
<feature type="domain" description="PPIase FKBP-type" evidence="10">
    <location>
        <begin position="4"/>
        <end position="85"/>
    </location>
</feature>
<reference evidence="11 12" key="1">
    <citation type="submission" date="2020-06" db="EMBL/GenBank/DDBJ databases">
        <title>Schlegella sp. ID0723 isolated from air conditioner.</title>
        <authorList>
            <person name="Kim D.Y."/>
            <person name="Kim D.-U."/>
        </authorList>
    </citation>
    <scope>NUCLEOTIDE SEQUENCE [LARGE SCALE GENOMIC DNA]</scope>
    <source>
        <strain evidence="11 12">ID0723</strain>
    </source>
</reference>
<dbReference type="AlphaFoldDB" id="A0A7Y6NKY9"/>
<dbReference type="PANTHER" id="PTHR47861">
    <property type="entry name" value="FKBP-TYPE PEPTIDYL-PROLYL CIS-TRANS ISOMERASE SLYD"/>
    <property type="match status" value="1"/>
</dbReference>
<name>A0A7Y6NKY9_9BURK</name>
<evidence type="ECO:0000256" key="1">
    <source>
        <dbReference type="ARBA" id="ARBA00000971"/>
    </source>
</evidence>
<keyword evidence="7 9" id="KW-0413">Isomerase</keyword>
<dbReference type="InterPro" id="IPR046357">
    <property type="entry name" value="PPIase_dom_sf"/>
</dbReference>
<protein>
    <recommendedName>
        <fullName evidence="9">peptidylprolyl isomerase</fullName>
        <ecNumber evidence="9">5.2.1.8</ecNumber>
    </recommendedName>
</protein>
<keyword evidence="5 9" id="KW-0697">Rotamase</keyword>
<comment type="similarity">
    <text evidence="3">Belongs to the FKBP-type PPIase family.</text>
</comment>
<dbReference type="Gene3D" id="3.10.50.40">
    <property type="match status" value="1"/>
</dbReference>
<sequence>MHVTAPCVVTLTWRLDDAQGNLIDELTEPVEFFFGGDDLLEKVEEALDGQEVGFESTLHLEPEHAFGEYDANLVFFEDRALFPENVEPGIQFEGPPEGAKTPDMPPDAIYTVTEVYPDHVVLDGNHPLAGIALRLSLVLRDIREATDEEIDARSVGQTTFSIGGHPAERGLLH</sequence>
<dbReference type="PROSITE" id="PS50059">
    <property type="entry name" value="FKBP_PPIASE"/>
    <property type="match status" value="1"/>
</dbReference>
<evidence type="ECO:0000256" key="8">
    <source>
        <dbReference type="ARBA" id="ARBA00037071"/>
    </source>
</evidence>
<evidence type="ECO:0000259" key="10">
    <source>
        <dbReference type="PROSITE" id="PS50059"/>
    </source>
</evidence>
<keyword evidence="4" id="KW-0963">Cytoplasm</keyword>
<dbReference type="GO" id="GO:0042026">
    <property type="term" value="P:protein refolding"/>
    <property type="evidence" value="ECO:0007669"/>
    <property type="project" value="UniProtKB-ARBA"/>
</dbReference>
<comment type="catalytic activity">
    <reaction evidence="1 9">
        <text>[protein]-peptidylproline (omega=180) = [protein]-peptidylproline (omega=0)</text>
        <dbReference type="Rhea" id="RHEA:16237"/>
        <dbReference type="Rhea" id="RHEA-COMP:10747"/>
        <dbReference type="Rhea" id="RHEA-COMP:10748"/>
        <dbReference type="ChEBI" id="CHEBI:83833"/>
        <dbReference type="ChEBI" id="CHEBI:83834"/>
        <dbReference type="EC" id="5.2.1.8"/>
    </reaction>
</comment>
<keyword evidence="12" id="KW-1185">Reference proteome</keyword>
<dbReference type="GO" id="GO:0003755">
    <property type="term" value="F:peptidyl-prolyl cis-trans isomerase activity"/>
    <property type="evidence" value="ECO:0007669"/>
    <property type="project" value="UniProtKB-KW"/>
</dbReference>
<dbReference type="GO" id="GO:0005737">
    <property type="term" value="C:cytoplasm"/>
    <property type="evidence" value="ECO:0007669"/>
    <property type="project" value="UniProtKB-SubCell"/>
</dbReference>
<dbReference type="Proteomes" id="UP000529637">
    <property type="component" value="Unassembled WGS sequence"/>
</dbReference>
<comment type="caution">
    <text evidence="11">The sequence shown here is derived from an EMBL/GenBank/DDBJ whole genome shotgun (WGS) entry which is preliminary data.</text>
</comment>
<evidence type="ECO:0000256" key="3">
    <source>
        <dbReference type="ARBA" id="ARBA00006577"/>
    </source>
</evidence>
<evidence type="ECO:0000313" key="12">
    <source>
        <dbReference type="Proteomes" id="UP000529637"/>
    </source>
</evidence>
<evidence type="ECO:0000256" key="4">
    <source>
        <dbReference type="ARBA" id="ARBA00022490"/>
    </source>
</evidence>
<comment type="subcellular location">
    <subcellularLocation>
        <location evidence="2">Cytoplasm</location>
    </subcellularLocation>
</comment>
<evidence type="ECO:0000256" key="2">
    <source>
        <dbReference type="ARBA" id="ARBA00004496"/>
    </source>
</evidence>
<organism evidence="11 12">
    <name type="scientific">Piscinibacter koreensis</name>
    <dbReference type="NCBI Taxonomy" id="2742824"/>
    <lineage>
        <taxon>Bacteria</taxon>
        <taxon>Pseudomonadati</taxon>
        <taxon>Pseudomonadota</taxon>
        <taxon>Betaproteobacteria</taxon>
        <taxon>Burkholderiales</taxon>
        <taxon>Sphaerotilaceae</taxon>
        <taxon>Piscinibacter</taxon>
    </lineage>
</organism>
<dbReference type="EC" id="5.2.1.8" evidence="9"/>
<evidence type="ECO:0000256" key="5">
    <source>
        <dbReference type="ARBA" id="ARBA00023110"/>
    </source>
</evidence>
<evidence type="ECO:0000256" key="9">
    <source>
        <dbReference type="PROSITE-ProRule" id="PRU00277"/>
    </source>
</evidence>
<dbReference type="PANTHER" id="PTHR47861:SF3">
    <property type="entry name" value="FKBP-TYPE PEPTIDYL-PROLYL CIS-TRANS ISOMERASE SLYD"/>
    <property type="match status" value="1"/>
</dbReference>
<dbReference type="SUPFAM" id="SSF54534">
    <property type="entry name" value="FKBP-like"/>
    <property type="match status" value="1"/>
</dbReference>
<gene>
    <name evidence="11" type="ORF">HQN59_04580</name>
</gene>
<proteinExistence type="inferred from homology"/>
<dbReference type="RefSeq" id="WP_176066577.1">
    <property type="nucleotide sequence ID" value="NZ_JABWMJ010000002.1"/>
</dbReference>
<accession>A0A7Y6NKY9</accession>
<evidence type="ECO:0000313" key="11">
    <source>
        <dbReference type="EMBL" id="NUZ05034.1"/>
    </source>
</evidence>
<dbReference type="EMBL" id="JABWMJ010000002">
    <property type="protein sequence ID" value="NUZ05034.1"/>
    <property type="molecule type" value="Genomic_DNA"/>
</dbReference>
<comment type="function">
    <text evidence="8">Also involved in hydrogenase metallocenter assembly, probably by participating in the nickel insertion step. This function in hydrogenase biosynthesis requires chaperone activity and the presence of the metal-binding domain, but not PPIase activity.</text>
</comment>
<evidence type="ECO:0000256" key="7">
    <source>
        <dbReference type="ARBA" id="ARBA00023235"/>
    </source>
</evidence>
<dbReference type="InterPro" id="IPR001179">
    <property type="entry name" value="PPIase_FKBP_dom"/>
</dbReference>